<keyword evidence="9" id="KW-1185">Reference proteome</keyword>
<keyword evidence="1" id="KW-0479">Metal-binding</keyword>
<evidence type="ECO:0000313" key="8">
    <source>
        <dbReference type="EMBL" id="PIL27759.1"/>
    </source>
</evidence>
<feature type="compositionally biased region" description="Pro residues" evidence="6">
    <location>
        <begin position="221"/>
        <end position="236"/>
    </location>
</feature>
<dbReference type="GO" id="GO:0008270">
    <property type="term" value="F:zinc ion binding"/>
    <property type="evidence" value="ECO:0007669"/>
    <property type="project" value="UniProtKB-KW"/>
</dbReference>
<dbReference type="PROSITE" id="PS50157">
    <property type="entry name" value="ZINC_FINGER_C2H2_2"/>
    <property type="match status" value="3"/>
</dbReference>
<evidence type="ECO:0000256" key="4">
    <source>
        <dbReference type="ARBA" id="ARBA00022833"/>
    </source>
</evidence>
<keyword evidence="4" id="KW-0862">Zinc</keyword>
<name>A0A2G8S1V9_9APHY</name>
<dbReference type="PANTHER" id="PTHR24409">
    <property type="entry name" value="ZINC FINGER PROTEIN 142"/>
    <property type="match status" value="1"/>
</dbReference>
<evidence type="ECO:0000256" key="6">
    <source>
        <dbReference type="SAM" id="MobiDB-lite"/>
    </source>
</evidence>
<dbReference type="OrthoDB" id="6105938at2759"/>
<dbReference type="GO" id="GO:0005634">
    <property type="term" value="C:nucleus"/>
    <property type="evidence" value="ECO:0007669"/>
    <property type="project" value="TreeGrafter"/>
</dbReference>
<dbReference type="Gene3D" id="3.30.160.60">
    <property type="entry name" value="Classic Zinc Finger"/>
    <property type="match status" value="2"/>
</dbReference>
<sequence length="327" mass="35254">MPECAHCHRVLKNESALIQHCKDKGHPYPSALASKPAVPAPAPASKVPTAVPSSSTVVASSSTVPYECKPCGVSYRDKPSLDQHNATRHPPKPFKCVPCGVDFSTTDAFSIHLRTSPKHPKCPQCNSGFLDETQLKLHQARHQKCVQCGSVFTNKTQLEEHVESAHPQAVACACGREYAPSDRQKHYPSVVGPPGGAMPTVGFADDETCDGHMETNHPRPVRVPSPPPRSPSPIPRVLPQTNFASSMESQAPARSTQSSPLVQRAALAVQAVAFLTEVKMIDRGGQTYQTVEASSHVQRAISEPTVPTVSSIGKPYHDEMGWVLNKT</sequence>
<dbReference type="GO" id="GO:0000981">
    <property type="term" value="F:DNA-binding transcription factor activity, RNA polymerase II-specific"/>
    <property type="evidence" value="ECO:0007669"/>
    <property type="project" value="TreeGrafter"/>
</dbReference>
<reference evidence="8 9" key="1">
    <citation type="journal article" date="2015" name="Sci. Rep.">
        <title>Chromosome-level genome map provides insights into diverse defense mechanisms in the medicinal fungus Ganoderma sinense.</title>
        <authorList>
            <person name="Zhu Y."/>
            <person name="Xu J."/>
            <person name="Sun C."/>
            <person name="Zhou S."/>
            <person name="Xu H."/>
            <person name="Nelson D.R."/>
            <person name="Qian J."/>
            <person name="Song J."/>
            <person name="Luo H."/>
            <person name="Xiang L."/>
            <person name="Li Y."/>
            <person name="Xu Z."/>
            <person name="Ji A."/>
            <person name="Wang L."/>
            <person name="Lu S."/>
            <person name="Hayward A."/>
            <person name="Sun W."/>
            <person name="Li X."/>
            <person name="Schwartz D.C."/>
            <person name="Wang Y."/>
            <person name="Chen S."/>
        </authorList>
    </citation>
    <scope>NUCLEOTIDE SEQUENCE [LARGE SCALE GENOMIC DNA]</scope>
    <source>
        <strain evidence="8 9">ZZ0214-1</strain>
    </source>
</reference>
<dbReference type="InterPro" id="IPR036236">
    <property type="entry name" value="Znf_C2H2_sf"/>
</dbReference>
<accession>A0A2G8S1V9</accession>
<dbReference type="GO" id="GO:0000977">
    <property type="term" value="F:RNA polymerase II transcription regulatory region sequence-specific DNA binding"/>
    <property type="evidence" value="ECO:0007669"/>
    <property type="project" value="TreeGrafter"/>
</dbReference>
<evidence type="ECO:0000256" key="1">
    <source>
        <dbReference type="ARBA" id="ARBA00022723"/>
    </source>
</evidence>
<dbReference type="AlphaFoldDB" id="A0A2G8S1V9"/>
<dbReference type="EMBL" id="AYKW01000034">
    <property type="protein sequence ID" value="PIL27759.1"/>
    <property type="molecule type" value="Genomic_DNA"/>
</dbReference>
<evidence type="ECO:0000259" key="7">
    <source>
        <dbReference type="PROSITE" id="PS50157"/>
    </source>
</evidence>
<feature type="domain" description="C2H2-type" evidence="7">
    <location>
        <begin position="143"/>
        <end position="166"/>
    </location>
</feature>
<protein>
    <submittedName>
        <fullName evidence="8">Transcription factor</fullName>
    </submittedName>
</protein>
<dbReference type="STRING" id="1077348.A0A2G8S1V9"/>
<gene>
    <name evidence="8" type="ORF">GSI_10912</name>
</gene>
<dbReference type="Proteomes" id="UP000230002">
    <property type="component" value="Unassembled WGS sequence"/>
</dbReference>
<evidence type="ECO:0000256" key="5">
    <source>
        <dbReference type="PROSITE-ProRule" id="PRU00042"/>
    </source>
</evidence>
<keyword evidence="3 5" id="KW-0863">Zinc-finger</keyword>
<organism evidence="8 9">
    <name type="scientific">Ganoderma sinense ZZ0214-1</name>
    <dbReference type="NCBI Taxonomy" id="1077348"/>
    <lineage>
        <taxon>Eukaryota</taxon>
        <taxon>Fungi</taxon>
        <taxon>Dikarya</taxon>
        <taxon>Basidiomycota</taxon>
        <taxon>Agaricomycotina</taxon>
        <taxon>Agaricomycetes</taxon>
        <taxon>Polyporales</taxon>
        <taxon>Polyporaceae</taxon>
        <taxon>Ganoderma</taxon>
    </lineage>
</organism>
<dbReference type="PANTHER" id="PTHR24409:SF295">
    <property type="entry name" value="AZ2-RELATED"/>
    <property type="match status" value="1"/>
</dbReference>
<dbReference type="Pfam" id="PF00096">
    <property type="entry name" value="zf-C2H2"/>
    <property type="match status" value="1"/>
</dbReference>
<dbReference type="SUPFAM" id="SSF57667">
    <property type="entry name" value="beta-beta-alpha zinc fingers"/>
    <property type="match status" value="2"/>
</dbReference>
<evidence type="ECO:0000313" key="9">
    <source>
        <dbReference type="Proteomes" id="UP000230002"/>
    </source>
</evidence>
<comment type="caution">
    <text evidence="8">The sequence shown here is derived from an EMBL/GenBank/DDBJ whole genome shotgun (WGS) entry which is preliminary data.</text>
</comment>
<evidence type="ECO:0000256" key="3">
    <source>
        <dbReference type="ARBA" id="ARBA00022771"/>
    </source>
</evidence>
<dbReference type="PROSITE" id="PS00028">
    <property type="entry name" value="ZINC_FINGER_C2H2_1"/>
    <property type="match status" value="4"/>
</dbReference>
<feature type="region of interest" description="Disordered" evidence="6">
    <location>
        <begin position="192"/>
        <end position="239"/>
    </location>
</feature>
<proteinExistence type="predicted"/>
<feature type="domain" description="C2H2-type" evidence="7">
    <location>
        <begin position="94"/>
        <end position="119"/>
    </location>
</feature>
<dbReference type="SMART" id="SM00355">
    <property type="entry name" value="ZnF_C2H2"/>
    <property type="match status" value="5"/>
</dbReference>
<dbReference type="InterPro" id="IPR013087">
    <property type="entry name" value="Znf_C2H2_type"/>
</dbReference>
<keyword evidence="2" id="KW-0677">Repeat</keyword>
<feature type="domain" description="C2H2-type" evidence="7">
    <location>
        <begin position="66"/>
        <end position="93"/>
    </location>
</feature>
<evidence type="ECO:0000256" key="2">
    <source>
        <dbReference type="ARBA" id="ARBA00022737"/>
    </source>
</evidence>